<dbReference type="AlphaFoldDB" id="A0A9W8Z549"/>
<comment type="caution">
    <text evidence="9">The sequence shown here is derived from an EMBL/GenBank/DDBJ whole genome shotgun (WGS) entry which is preliminary data.</text>
</comment>
<dbReference type="SUPFAM" id="SSF103473">
    <property type="entry name" value="MFS general substrate transporter"/>
    <property type="match status" value="1"/>
</dbReference>
<gene>
    <name evidence="9" type="ORF">N0V93_001213</name>
</gene>
<dbReference type="Proteomes" id="UP001140453">
    <property type="component" value="Unassembled WGS sequence"/>
</dbReference>
<proteinExistence type="inferred from homology"/>
<evidence type="ECO:0000313" key="10">
    <source>
        <dbReference type="Proteomes" id="UP001140453"/>
    </source>
</evidence>
<feature type="transmembrane region" description="Helical" evidence="7">
    <location>
        <begin position="268"/>
        <end position="285"/>
    </location>
</feature>
<keyword evidence="10" id="KW-1185">Reference proteome</keyword>
<dbReference type="OrthoDB" id="4139357at2759"/>
<dbReference type="PANTHER" id="PTHR23501">
    <property type="entry name" value="MAJOR FACILITATOR SUPERFAMILY"/>
    <property type="match status" value="1"/>
</dbReference>
<feature type="transmembrane region" description="Helical" evidence="7">
    <location>
        <begin position="236"/>
        <end position="256"/>
    </location>
</feature>
<feature type="transmembrane region" description="Helical" evidence="7">
    <location>
        <begin position="39"/>
        <end position="58"/>
    </location>
</feature>
<evidence type="ECO:0000256" key="7">
    <source>
        <dbReference type="SAM" id="Phobius"/>
    </source>
</evidence>
<keyword evidence="6 7" id="KW-0472">Membrane</keyword>
<feature type="transmembrane region" description="Helical" evidence="7">
    <location>
        <begin position="164"/>
        <end position="189"/>
    </location>
</feature>
<sequence>MDPIRMVEFKKDPPLVKTVAGMEVLDDDEAEPHVSLSTIMAVFFMGLSYVPAISAGLLLPTGILQQIGQQLGDTDNIIWIPGGWSVASAVAFSIAGGVSDIFGRRWVLMSGQVMTLVGGIVGATANTTLGVAAGTTIVGFGAGVIFVGYPGISEILPNKYRGIGLGWTEFCIGIPWGALSVYIATLLLVHATWRWVYYIVIIYSVVCVLGTFVFYFPPSRPQHDYEKSRWDEVKELDFIGLLLFGFGLVLFLIGMTDLGHTSFSTTRVAATTSVGAVLFIASFVYDFTLAKHPIFPFHLFAMFREFTVYLILLFISGMVWQAITTLAPQGLLFMFTNDPLEIGKAMIPATMAGVLGGWIMPSFVHIFKHIKYQIIFALVMQAAFTGAYAAVVPTNKWAWTIMQMFGQSCFTWVTTLAYVASGLFVPVEELGVSAGLLGTFRSAGGSVGNAIFSTILTSVVNKNLGNNIAAAAIGAGFNPANVGQLIPAVIQNAVGVPMAFTGLAGVTPAVMAATSTAFKESYAAAFRIVFYSTIPFGILAVGIAFWVKDASHLLNNQVALKQEKEVLDGGASKGAYPL</sequence>
<keyword evidence="3" id="KW-0813">Transport</keyword>
<dbReference type="PROSITE" id="PS50850">
    <property type="entry name" value="MFS"/>
    <property type="match status" value="1"/>
</dbReference>
<organism evidence="9 10">
    <name type="scientific">Gnomoniopsis smithogilvyi</name>
    <dbReference type="NCBI Taxonomy" id="1191159"/>
    <lineage>
        <taxon>Eukaryota</taxon>
        <taxon>Fungi</taxon>
        <taxon>Dikarya</taxon>
        <taxon>Ascomycota</taxon>
        <taxon>Pezizomycotina</taxon>
        <taxon>Sordariomycetes</taxon>
        <taxon>Sordariomycetidae</taxon>
        <taxon>Diaporthales</taxon>
        <taxon>Gnomoniaceae</taxon>
        <taxon>Gnomoniopsis</taxon>
    </lineage>
</organism>
<feature type="transmembrane region" description="Helical" evidence="7">
    <location>
        <begin position="131"/>
        <end position="152"/>
    </location>
</feature>
<feature type="transmembrane region" description="Helical" evidence="7">
    <location>
        <begin position="306"/>
        <end position="327"/>
    </location>
</feature>
<feature type="transmembrane region" description="Helical" evidence="7">
    <location>
        <begin position="106"/>
        <end position="125"/>
    </location>
</feature>
<feature type="transmembrane region" description="Helical" evidence="7">
    <location>
        <begin position="78"/>
        <end position="99"/>
    </location>
</feature>
<feature type="transmembrane region" description="Helical" evidence="7">
    <location>
        <begin position="195"/>
        <end position="216"/>
    </location>
</feature>
<keyword evidence="4 7" id="KW-0812">Transmembrane</keyword>
<evidence type="ECO:0000256" key="1">
    <source>
        <dbReference type="ARBA" id="ARBA00004141"/>
    </source>
</evidence>
<feature type="transmembrane region" description="Helical" evidence="7">
    <location>
        <begin position="397"/>
        <end position="420"/>
    </location>
</feature>
<evidence type="ECO:0000259" key="8">
    <source>
        <dbReference type="PROSITE" id="PS50850"/>
    </source>
</evidence>
<evidence type="ECO:0000313" key="9">
    <source>
        <dbReference type="EMBL" id="KAJ4396989.1"/>
    </source>
</evidence>
<evidence type="ECO:0000256" key="6">
    <source>
        <dbReference type="ARBA" id="ARBA00023136"/>
    </source>
</evidence>
<dbReference type="InterPro" id="IPR005829">
    <property type="entry name" value="Sugar_transporter_CS"/>
</dbReference>
<reference evidence="9" key="1">
    <citation type="submission" date="2022-10" db="EMBL/GenBank/DDBJ databases">
        <title>Tapping the CABI collections for fungal endophytes: first genome assemblies for Collariella, Neodidymelliopsis, Ascochyta clinopodiicola, Didymella pomorum, Didymosphaeria variabile, Neocosmospora piperis and Neocucurbitaria cava.</title>
        <authorList>
            <person name="Hill R."/>
        </authorList>
    </citation>
    <scope>NUCLEOTIDE SEQUENCE</scope>
    <source>
        <strain evidence="9">IMI 355082</strain>
    </source>
</reference>
<dbReference type="GO" id="GO:0005886">
    <property type="term" value="C:plasma membrane"/>
    <property type="evidence" value="ECO:0007669"/>
    <property type="project" value="TreeGrafter"/>
</dbReference>
<feature type="domain" description="Major facilitator superfamily (MFS) profile" evidence="8">
    <location>
        <begin position="34"/>
        <end position="552"/>
    </location>
</feature>
<evidence type="ECO:0000256" key="2">
    <source>
        <dbReference type="ARBA" id="ARBA00007520"/>
    </source>
</evidence>
<dbReference type="Gene3D" id="1.20.1250.20">
    <property type="entry name" value="MFS general substrate transporter like domains"/>
    <property type="match status" value="1"/>
</dbReference>
<comment type="similarity">
    <text evidence="2">Belongs to the major facilitator superfamily. TCR/Tet family.</text>
</comment>
<dbReference type="EMBL" id="JAPEVB010000001">
    <property type="protein sequence ID" value="KAJ4396989.1"/>
    <property type="molecule type" value="Genomic_DNA"/>
</dbReference>
<dbReference type="InterPro" id="IPR036259">
    <property type="entry name" value="MFS_trans_sf"/>
</dbReference>
<evidence type="ECO:0000256" key="5">
    <source>
        <dbReference type="ARBA" id="ARBA00022989"/>
    </source>
</evidence>
<dbReference type="PANTHER" id="PTHR23501:SF102">
    <property type="entry name" value="DRUG TRANSPORTER, PUTATIVE (AFU_ORTHOLOGUE AFUA_3G08530)-RELATED"/>
    <property type="match status" value="1"/>
</dbReference>
<protein>
    <recommendedName>
        <fullName evidence="8">Major facilitator superfamily (MFS) profile domain-containing protein</fullName>
    </recommendedName>
</protein>
<dbReference type="PROSITE" id="PS00216">
    <property type="entry name" value="SUGAR_TRANSPORT_1"/>
    <property type="match status" value="1"/>
</dbReference>
<dbReference type="InterPro" id="IPR010573">
    <property type="entry name" value="MFS_Str1/Tri12-like"/>
</dbReference>
<feature type="transmembrane region" description="Helical" evidence="7">
    <location>
        <begin position="528"/>
        <end position="547"/>
    </location>
</feature>
<feature type="transmembrane region" description="Helical" evidence="7">
    <location>
        <begin position="347"/>
        <end position="367"/>
    </location>
</feature>
<evidence type="ECO:0000256" key="3">
    <source>
        <dbReference type="ARBA" id="ARBA00022448"/>
    </source>
</evidence>
<evidence type="ECO:0000256" key="4">
    <source>
        <dbReference type="ARBA" id="ARBA00022692"/>
    </source>
</evidence>
<dbReference type="InterPro" id="IPR020846">
    <property type="entry name" value="MFS_dom"/>
</dbReference>
<keyword evidence="5 7" id="KW-1133">Transmembrane helix</keyword>
<dbReference type="Pfam" id="PF06609">
    <property type="entry name" value="TRI12"/>
    <property type="match status" value="1"/>
</dbReference>
<dbReference type="GO" id="GO:0022857">
    <property type="term" value="F:transmembrane transporter activity"/>
    <property type="evidence" value="ECO:0007669"/>
    <property type="project" value="InterPro"/>
</dbReference>
<accession>A0A9W8Z549</accession>
<comment type="subcellular location">
    <subcellularLocation>
        <location evidence="1">Membrane</location>
        <topology evidence="1">Multi-pass membrane protein</topology>
    </subcellularLocation>
</comment>
<feature type="transmembrane region" description="Helical" evidence="7">
    <location>
        <begin position="374"/>
        <end position="391"/>
    </location>
</feature>
<name>A0A9W8Z549_9PEZI</name>